<keyword evidence="2" id="KW-1185">Reference proteome</keyword>
<dbReference type="Proteomes" id="UP001274830">
    <property type="component" value="Unassembled WGS sequence"/>
</dbReference>
<name>A0AAE0WKQ6_9PEZI</name>
<evidence type="ECO:0000313" key="2">
    <source>
        <dbReference type="Proteomes" id="UP001274830"/>
    </source>
</evidence>
<dbReference type="EMBL" id="JAUTXT010000025">
    <property type="protein sequence ID" value="KAK3673516.1"/>
    <property type="molecule type" value="Genomic_DNA"/>
</dbReference>
<dbReference type="AlphaFoldDB" id="A0AAE0WKQ6"/>
<evidence type="ECO:0000313" key="1">
    <source>
        <dbReference type="EMBL" id="KAK3673516.1"/>
    </source>
</evidence>
<gene>
    <name evidence="1" type="ORF">LTR78_006750</name>
</gene>
<evidence type="ECO:0008006" key="3">
    <source>
        <dbReference type="Google" id="ProtNLM"/>
    </source>
</evidence>
<comment type="caution">
    <text evidence="1">The sequence shown here is derived from an EMBL/GenBank/DDBJ whole genome shotgun (WGS) entry which is preliminary data.</text>
</comment>
<proteinExistence type="predicted"/>
<organism evidence="1 2">
    <name type="scientific">Recurvomyces mirabilis</name>
    <dbReference type="NCBI Taxonomy" id="574656"/>
    <lineage>
        <taxon>Eukaryota</taxon>
        <taxon>Fungi</taxon>
        <taxon>Dikarya</taxon>
        <taxon>Ascomycota</taxon>
        <taxon>Pezizomycotina</taxon>
        <taxon>Dothideomycetes</taxon>
        <taxon>Dothideomycetidae</taxon>
        <taxon>Mycosphaerellales</taxon>
        <taxon>Teratosphaeriaceae</taxon>
        <taxon>Recurvomyces</taxon>
    </lineage>
</organism>
<accession>A0AAE0WKQ6</accession>
<protein>
    <recommendedName>
        <fullName evidence="3">Transcription factor domain-containing protein</fullName>
    </recommendedName>
</protein>
<reference evidence="1" key="1">
    <citation type="submission" date="2023-07" db="EMBL/GenBank/DDBJ databases">
        <title>Black Yeasts Isolated from many extreme environments.</title>
        <authorList>
            <person name="Coleine C."/>
            <person name="Stajich J.E."/>
            <person name="Selbmann L."/>
        </authorList>
    </citation>
    <scope>NUCLEOTIDE SEQUENCE</scope>
    <source>
        <strain evidence="1">CCFEE 5485</strain>
    </source>
</reference>
<sequence length="507" mass="56461">MQSTMTADHQVEITESVTDLSATAWPGERLPTRYDVDEATEIPESSFVDRFAAALLHAEHGDNREDVSWIMEGCANEPSRPAATLTYPMILLLDAPTLPAEDEVDRLASEFDNSWRNRVFLRSIKIGWTRTSSSLPYLRLALACLTALSENRNDGTGSASLVAGNLFHCGASLATVMVEVDNRLARSIDTILAITLLCTYGCLSTYPSQWRRSMGLLCNVTTMSRRLHLTDNRSLLYMENDDPRKALRYDSSLISYMLLVDVLQAVHFDFIPNYSTQELFIQMPGSPHTFHKVYKSLLDGFALPADLTFREDALLLLVALLGDVIRAQKTGSLPSAFHESLSNQNPYAPMTVHWETSRLEATLESALTGWRSHFTQTSHDVLALYHFARLHLIVPQTCKLARWAGYPDRMSKASSTTGLAISTEAADLAWEVLAASEACRTGSESYMSIWLPVVVFYSALVVGREFQNKGQPKTNLSSARILGSFKEELQRLDWPCCAAMNATIVRT</sequence>